<evidence type="ECO:0000259" key="2">
    <source>
        <dbReference type="Pfam" id="PF00248"/>
    </source>
</evidence>
<dbReference type="PANTHER" id="PTHR43625">
    <property type="entry name" value="AFLATOXIN B1 ALDEHYDE REDUCTASE"/>
    <property type="match status" value="1"/>
</dbReference>
<dbReference type="SUPFAM" id="SSF51430">
    <property type="entry name" value="NAD(P)-linked oxidoreductase"/>
    <property type="match status" value="1"/>
</dbReference>
<dbReference type="EMBL" id="JAANBB010000454">
    <property type="protein sequence ID" value="KAF7542362.1"/>
    <property type="molecule type" value="Genomic_DNA"/>
</dbReference>
<dbReference type="InterPro" id="IPR050791">
    <property type="entry name" value="Aldo-Keto_reductase"/>
</dbReference>
<evidence type="ECO:0000256" key="1">
    <source>
        <dbReference type="ARBA" id="ARBA00023002"/>
    </source>
</evidence>
<dbReference type="Gene3D" id="3.20.20.100">
    <property type="entry name" value="NADP-dependent oxidoreductase domain"/>
    <property type="match status" value="1"/>
</dbReference>
<sequence>MTYKIVGKEVGDIGFGLLGLTARAVPDDQAFAAIRAALDAGCNYFNGGEFYGPPDGNSPALLRRYLERYPEDASRIVVNIKGALGRDYKPKGSKEGIRESIDACLKTLGPIGTIAQFEAARKDPKADYVEETLAAIDEYVKAGKIGGISCSEINANTLREAAAKFTITAVEVELSLFYNDPMTNGLLEACAELNIPVLAYSPLGRGLLGGKIKSAEDIPKGDMRLVHPRFQGDNLLKNLELVAKVDDIAQRKGCTPGQVAINWLLALSRKPGMPKIIPIPGSTNPDRIRENATIVDLTDNDMAEIGDILATFTTAGTRYPAQAMDLLNL</sequence>
<evidence type="ECO:0000313" key="4">
    <source>
        <dbReference type="Proteomes" id="UP000722485"/>
    </source>
</evidence>
<evidence type="ECO:0000313" key="3">
    <source>
        <dbReference type="EMBL" id="KAF7542362.1"/>
    </source>
</evidence>
<dbReference type="PANTHER" id="PTHR43625:SF78">
    <property type="entry name" value="PYRIDOXAL REDUCTASE-RELATED"/>
    <property type="match status" value="1"/>
</dbReference>
<reference evidence="3" key="1">
    <citation type="submission" date="2020-03" db="EMBL/GenBank/DDBJ databases">
        <title>Draft Genome Sequence of Cylindrodendrum hubeiense.</title>
        <authorList>
            <person name="Buettner E."/>
            <person name="Kellner H."/>
        </authorList>
    </citation>
    <scope>NUCLEOTIDE SEQUENCE</scope>
    <source>
        <strain evidence="3">IHI 201604</strain>
    </source>
</reference>
<keyword evidence="1" id="KW-0560">Oxidoreductase</keyword>
<dbReference type="InterPro" id="IPR023210">
    <property type="entry name" value="NADP_OxRdtase_dom"/>
</dbReference>
<proteinExistence type="predicted"/>
<protein>
    <recommendedName>
        <fullName evidence="2">NADP-dependent oxidoreductase domain-containing protein</fullName>
    </recommendedName>
</protein>
<keyword evidence="4" id="KW-1185">Reference proteome</keyword>
<name>A0A9P5H4P4_9HYPO</name>
<comment type="caution">
    <text evidence="3">The sequence shown here is derived from an EMBL/GenBank/DDBJ whole genome shotgun (WGS) entry which is preliminary data.</text>
</comment>
<feature type="domain" description="NADP-dependent oxidoreductase" evidence="2">
    <location>
        <begin position="13"/>
        <end position="308"/>
    </location>
</feature>
<gene>
    <name evidence="3" type="ORF">G7Z17_g11646</name>
</gene>
<dbReference type="CDD" id="cd19077">
    <property type="entry name" value="AKR_AKR8A1-2"/>
    <property type="match status" value="1"/>
</dbReference>
<dbReference type="OrthoDB" id="37537at2759"/>
<dbReference type="GO" id="GO:0005737">
    <property type="term" value="C:cytoplasm"/>
    <property type="evidence" value="ECO:0007669"/>
    <property type="project" value="TreeGrafter"/>
</dbReference>
<dbReference type="InterPro" id="IPR036812">
    <property type="entry name" value="NAD(P)_OxRdtase_dom_sf"/>
</dbReference>
<accession>A0A9P5H4P4</accession>
<dbReference type="GO" id="GO:0016491">
    <property type="term" value="F:oxidoreductase activity"/>
    <property type="evidence" value="ECO:0007669"/>
    <property type="project" value="UniProtKB-KW"/>
</dbReference>
<dbReference type="AlphaFoldDB" id="A0A9P5H4P4"/>
<dbReference type="Pfam" id="PF00248">
    <property type="entry name" value="Aldo_ket_red"/>
    <property type="match status" value="1"/>
</dbReference>
<dbReference type="Proteomes" id="UP000722485">
    <property type="component" value="Unassembled WGS sequence"/>
</dbReference>
<organism evidence="3 4">
    <name type="scientific">Cylindrodendrum hubeiense</name>
    <dbReference type="NCBI Taxonomy" id="595255"/>
    <lineage>
        <taxon>Eukaryota</taxon>
        <taxon>Fungi</taxon>
        <taxon>Dikarya</taxon>
        <taxon>Ascomycota</taxon>
        <taxon>Pezizomycotina</taxon>
        <taxon>Sordariomycetes</taxon>
        <taxon>Hypocreomycetidae</taxon>
        <taxon>Hypocreales</taxon>
        <taxon>Nectriaceae</taxon>
        <taxon>Cylindrodendrum</taxon>
    </lineage>
</organism>